<comment type="caution">
    <text evidence="1">The sequence shown here is derived from an EMBL/GenBank/DDBJ whole genome shotgun (WGS) entry which is preliminary data.</text>
</comment>
<dbReference type="InterPro" id="IPR011257">
    <property type="entry name" value="DNA_glycosylase"/>
</dbReference>
<dbReference type="InterPro" id="IPR004597">
    <property type="entry name" value="Tag"/>
</dbReference>
<accession>A0ABS8G8N8</accession>
<reference evidence="1 2" key="1">
    <citation type="submission" date="2021-10" db="EMBL/GenBank/DDBJ databases">
        <title>Draft genome of Aestuariibacter halophilus JC2043.</title>
        <authorList>
            <person name="Emsley S.A."/>
            <person name="Pfannmuller K.M."/>
            <person name="Ushijima B."/>
            <person name="Saw J.H."/>
            <person name="Videau P."/>
        </authorList>
    </citation>
    <scope>NUCLEOTIDE SEQUENCE [LARGE SCALE GENOMIC DNA]</scope>
    <source>
        <strain evidence="1 2">JC2043</strain>
    </source>
</reference>
<name>A0ABS8G8N8_9ALTE</name>
<dbReference type="Proteomes" id="UP001520878">
    <property type="component" value="Unassembled WGS sequence"/>
</dbReference>
<keyword evidence="2" id="KW-1185">Reference proteome</keyword>
<protein>
    <submittedName>
        <fullName evidence="1">DNA-3-methyladenine glycosylase I</fullName>
    </submittedName>
</protein>
<gene>
    <name evidence="1" type="ORF">LJ739_11750</name>
</gene>
<dbReference type="SUPFAM" id="SSF48150">
    <property type="entry name" value="DNA-glycosylase"/>
    <property type="match status" value="1"/>
</dbReference>
<evidence type="ECO:0000313" key="2">
    <source>
        <dbReference type="Proteomes" id="UP001520878"/>
    </source>
</evidence>
<dbReference type="Gene3D" id="1.10.340.30">
    <property type="entry name" value="Hypothetical protein, domain 2"/>
    <property type="match status" value="1"/>
</dbReference>
<dbReference type="EMBL" id="JAJEWP010000003">
    <property type="protein sequence ID" value="MCC2616915.1"/>
    <property type="molecule type" value="Genomic_DNA"/>
</dbReference>
<organism evidence="1 2">
    <name type="scientific">Fluctibacter halophilus</name>
    <dbReference type="NCBI Taxonomy" id="226011"/>
    <lineage>
        <taxon>Bacteria</taxon>
        <taxon>Pseudomonadati</taxon>
        <taxon>Pseudomonadota</taxon>
        <taxon>Gammaproteobacteria</taxon>
        <taxon>Alteromonadales</taxon>
        <taxon>Alteromonadaceae</taxon>
        <taxon>Fluctibacter</taxon>
    </lineage>
</organism>
<dbReference type="InterPro" id="IPR052891">
    <property type="entry name" value="DNA-3mA_glycosylase"/>
</dbReference>
<dbReference type="InterPro" id="IPR005019">
    <property type="entry name" value="Adenine_glyco"/>
</dbReference>
<dbReference type="NCBIfam" id="TIGR00624">
    <property type="entry name" value="tag"/>
    <property type="match status" value="1"/>
</dbReference>
<dbReference type="Pfam" id="PF03352">
    <property type="entry name" value="Adenine_glyco"/>
    <property type="match status" value="1"/>
</dbReference>
<dbReference type="RefSeq" id="WP_229160738.1">
    <property type="nucleotide sequence ID" value="NZ_JAJEWP010000003.1"/>
</dbReference>
<proteinExistence type="predicted"/>
<sequence>MDKKRCGWVTQDPIYLDYHDKVWGRPVTDSKELFAKLCLDGQQAGLSWLTILKKQQGYEAAFANFDPHQLVSLDEAFVERQMQNPAIVRNRLKIQSVIKNARAYVALEAQGTGFNDYLWSFVDGCTVVNQWSRLDQVPVSTPASDAMAKALKKQGFSFVGTTICYAFMQAVGMVNDHTTDCHCYEHVCALARS</sequence>
<dbReference type="PANTHER" id="PTHR30037">
    <property type="entry name" value="DNA-3-METHYLADENINE GLYCOSYLASE 1"/>
    <property type="match status" value="1"/>
</dbReference>
<evidence type="ECO:0000313" key="1">
    <source>
        <dbReference type="EMBL" id="MCC2616915.1"/>
    </source>
</evidence>
<dbReference type="PANTHER" id="PTHR30037:SF4">
    <property type="entry name" value="DNA-3-METHYLADENINE GLYCOSYLASE I"/>
    <property type="match status" value="1"/>
</dbReference>